<dbReference type="InterPro" id="IPR018280">
    <property type="entry name" value="Ribosomal_uS3_CS"/>
</dbReference>
<accession>A0A0S2LMU9</accession>
<dbReference type="InterPro" id="IPR057258">
    <property type="entry name" value="Ribosomal_uS3"/>
</dbReference>
<dbReference type="InterPro" id="IPR009019">
    <property type="entry name" value="KH_sf_prok-type"/>
</dbReference>
<name>A0A0S2LMU9_MYCJU</name>
<comment type="subunit">
    <text evidence="5 7">Part of the 30S ribosomal subunit.</text>
</comment>
<dbReference type="InterPro" id="IPR015946">
    <property type="entry name" value="KH_dom-like_a/b"/>
</dbReference>
<dbReference type="GO" id="GO:0009507">
    <property type="term" value="C:chloroplast"/>
    <property type="evidence" value="ECO:0007669"/>
    <property type="project" value="UniProtKB-SubCell"/>
</dbReference>
<dbReference type="GO" id="GO:0022627">
    <property type="term" value="C:cytosolic small ribosomal subunit"/>
    <property type="evidence" value="ECO:0007669"/>
    <property type="project" value="TreeGrafter"/>
</dbReference>
<protein>
    <recommendedName>
        <fullName evidence="4 5">Small ribosomal subunit protein uS3c</fullName>
    </recommendedName>
</protein>
<dbReference type="EMBL" id="KT625411">
    <property type="protein sequence ID" value="ALO62748.1"/>
    <property type="molecule type" value="Genomic_DNA"/>
</dbReference>
<evidence type="ECO:0000256" key="1">
    <source>
        <dbReference type="ARBA" id="ARBA00010761"/>
    </source>
</evidence>
<dbReference type="HAMAP" id="MF_01309_B">
    <property type="entry name" value="Ribosomal_uS3_B"/>
    <property type="match status" value="1"/>
</dbReference>
<keyword evidence="7 9" id="KW-0934">Plastid</keyword>
<evidence type="ECO:0000256" key="7">
    <source>
        <dbReference type="RuleBase" id="RU003626"/>
    </source>
</evidence>
<organism evidence="9">
    <name type="scientific">Mychonastes jurisii</name>
    <name type="common">Chlorophycean green alga</name>
    <name type="synonym">Pseudodictyosphaerium jurisii</name>
    <dbReference type="NCBI Taxonomy" id="797708"/>
    <lineage>
        <taxon>Eukaryota</taxon>
        <taxon>Viridiplantae</taxon>
        <taxon>Chlorophyta</taxon>
        <taxon>core chlorophytes</taxon>
        <taxon>Chlorophyceae</taxon>
        <taxon>CS clade</taxon>
        <taxon>Sphaeropleales</taxon>
        <taxon>Mychonastaceae</taxon>
        <taxon>Mychonastes</taxon>
    </lineage>
</organism>
<dbReference type="Gene3D" id="3.30.300.20">
    <property type="match status" value="1"/>
</dbReference>
<proteinExistence type="inferred from homology"/>
<dbReference type="NCBIfam" id="TIGR01009">
    <property type="entry name" value="rpsC_bact"/>
    <property type="match status" value="1"/>
</dbReference>
<dbReference type="GO" id="GO:0006412">
    <property type="term" value="P:translation"/>
    <property type="evidence" value="ECO:0007669"/>
    <property type="project" value="UniProtKB-UniRule"/>
</dbReference>
<geneLocation type="chloroplast" evidence="9"/>
<evidence type="ECO:0000256" key="6">
    <source>
        <dbReference type="RuleBase" id="RU003624"/>
    </source>
</evidence>
<dbReference type="PANTHER" id="PTHR11760">
    <property type="entry name" value="30S/40S RIBOSOMAL PROTEIN S3"/>
    <property type="match status" value="1"/>
</dbReference>
<dbReference type="SUPFAM" id="SSF54821">
    <property type="entry name" value="Ribosomal protein S3 C-terminal domain"/>
    <property type="match status" value="1"/>
</dbReference>
<dbReference type="GeneID" id="26378248"/>
<sequence>MGQKMNPLGFRVGITKQHQAQWYARFHKHQYAQSVLEDQMLRSTLAKLLPQLIEAKFGTAKQVPRISHIKIERGLIPYEITIQIHAQDCELIKAAIDKLDVKSTLLQKTLKAQYVLEKASINATDVLLSAPSEVEKPQARVKAKAPTFQRSTTKRLAKRQSLTERFQARFLNNMLLVKKGGTITRRLQNSKWKRTANGPIGKSLVLRKQPTQLGSLVTQSTAMKKFVNVFVTKLNRDFLNDLKMTLNDWNVFLEKHKEEQIQKYGYLRYAPLGYNPKWSLSRLETLQNQPLPVLIQLVKALQTRAMSQLEFLRREYMAFGTLSKSRSFAYFQRIRFIKGLRQCIEKRRLEQVQSSSSKTTRETDAVFNANQAQSEETLMNFTKLALRQKLTNVTDENRKVKFIEHLQNLVRTHRTKNLALYLGTLAESRQYLRQIQRFTKDHSEFLFGVQLDSLQSLPEDKRREFVANQVTKTLGQISRKTENEKQFQEIFVQQFQKQKALAQSNLQLLPKISLKFYSVKPDILETQASVVAASIVDDLEKRKAFRRVIKQAKETLMKTSRVKGVKIQVSGRLNGAEIARSEWVRAGRVPLQTLRANIDYSYKTAQTLYGIIGVKVWIYTGYTKLKKSLVTG</sequence>
<evidence type="ECO:0000256" key="4">
    <source>
        <dbReference type="ARBA" id="ARBA00035154"/>
    </source>
</evidence>
<feature type="domain" description="Small ribosomal subunit protein uS3 C-terminal" evidence="8">
    <location>
        <begin position="535"/>
        <end position="618"/>
    </location>
</feature>
<dbReference type="SUPFAM" id="SSF54814">
    <property type="entry name" value="Prokaryotic type KH domain (KH-domain type II)"/>
    <property type="match status" value="1"/>
</dbReference>
<dbReference type="InterPro" id="IPR036419">
    <property type="entry name" value="Ribosomal_S3_C_sf"/>
</dbReference>
<keyword evidence="7 9" id="KW-0150">Chloroplast</keyword>
<evidence type="ECO:0000256" key="5">
    <source>
        <dbReference type="HAMAP-Rule" id="MF_01309"/>
    </source>
</evidence>
<dbReference type="AlphaFoldDB" id="A0A0S2LMU9"/>
<gene>
    <name evidence="5 9" type="primary">rps3</name>
</gene>
<keyword evidence="2 5" id="KW-0689">Ribosomal protein</keyword>
<reference evidence="9" key="1">
    <citation type="journal article" date="2015" name="BMC Evol. Biol.">
        <title>Chloroplast phylogenomic analysis of chlorophyte green algae identifies a novel lineage sister to the Sphaeropleales (Chlorophyceae).</title>
        <authorList>
            <person name="Lemieux C."/>
            <person name="Vincent A.T."/>
            <person name="Labarre A."/>
            <person name="Otis C."/>
            <person name="Turmel M."/>
        </authorList>
    </citation>
    <scope>NUCLEOTIDE SEQUENCE</scope>
</reference>
<evidence type="ECO:0000313" key="9">
    <source>
        <dbReference type="EMBL" id="ALO62748.1"/>
    </source>
</evidence>
<dbReference type="CDD" id="cd02412">
    <property type="entry name" value="KH-II_30S_S3"/>
    <property type="match status" value="1"/>
</dbReference>
<evidence type="ECO:0000256" key="3">
    <source>
        <dbReference type="ARBA" id="ARBA00023274"/>
    </source>
</evidence>
<evidence type="ECO:0000259" key="8">
    <source>
        <dbReference type="Pfam" id="PF00189"/>
    </source>
</evidence>
<keyword evidence="3 5" id="KW-0687">Ribonucleoprotein</keyword>
<comment type="similarity">
    <text evidence="1 5 6">Belongs to the universal ribosomal protein uS3 family.</text>
</comment>
<dbReference type="PANTHER" id="PTHR11760:SF19">
    <property type="entry name" value="SMALL RIBOSOMAL SUBUNIT PROTEIN US3C"/>
    <property type="match status" value="1"/>
</dbReference>
<dbReference type="InterPro" id="IPR005704">
    <property type="entry name" value="Ribosomal_uS3_bac-typ"/>
</dbReference>
<dbReference type="RefSeq" id="YP_009184636.1">
    <property type="nucleotide sequence ID" value="NC_028579.1"/>
</dbReference>
<evidence type="ECO:0000256" key="2">
    <source>
        <dbReference type="ARBA" id="ARBA00022980"/>
    </source>
</evidence>
<dbReference type="InterPro" id="IPR001351">
    <property type="entry name" value="Ribosomal_uS3_C"/>
</dbReference>
<dbReference type="Pfam" id="PF00189">
    <property type="entry name" value="Ribosomal_S3_C"/>
    <property type="match status" value="1"/>
</dbReference>
<dbReference type="GO" id="GO:0003735">
    <property type="term" value="F:structural constituent of ribosome"/>
    <property type="evidence" value="ECO:0007669"/>
    <property type="project" value="InterPro"/>
</dbReference>
<dbReference type="GO" id="GO:0003723">
    <property type="term" value="F:RNA binding"/>
    <property type="evidence" value="ECO:0007669"/>
    <property type="project" value="InterPro"/>
</dbReference>
<comment type="subcellular location">
    <subcellularLocation>
        <location evidence="5 7">Plastid</location>
        <location evidence="5 7">Chloroplast</location>
    </subcellularLocation>
</comment>
<dbReference type="PROSITE" id="PS00548">
    <property type="entry name" value="RIBOSOMAL_S3"/>
    <property type="match status" value="1"/>
</dbReference>
<dbReference type="Gene3D" id="3.30.1140.32">
    <property type="entry name" value="Ribosomal protein S3, C-terminal domain"/>
    <property type="match status" value="1"/>
</dbReference>